<dbReference type="EMBL" id="BGZK01000114">
    <property type="protein sequence ID" value="GBP20030.1"/>
    <property type="molecule type" value="Genomic_DNA"/>
</dbReference>
<evidence type="ECO:0000313" key="2">
    <source>
        <dbReference type="EMBL" id="GBP20030.1"/>
    </source>
</evidence>
<dbReference type="Gene3D" id="3.30.420.10">
    <property type="entry name" value="Ribonuclease H-like superfamily/Ribonuclease H"/>
    <property type="match status" value="1"/>
</dbReference>
<name>A0A4C1U1B3_EUMVA</name>
<sequence length="361" mass="39958">MSSEDQLANHAIPSVANAYHQGGQLSVEKSYVYRDFQKYWLDQRYWLERTKSITAVSHIQHSLPDVLHTLRVRGLMLHHDNGSSHIAALAVNFLKDNNIVVIERPLYSLDLAIRRDVTRRYISPADKDPPMYAPASNQNDWPEVGRCRGAATASRFFISLQRHARPLSHSRLDSSAPKPRPGGGRTADGRGRGGSDRDKSLRLDWRRPGCGGRTERARAMPARRDVFKPVCDELFLQQTVLKRHLFTKLITSDLTAVSRPLEIAAPARPAPPRRTPAAARALVVSPAGLGACADRRADDRRPDATPPSGADCVCSRRHNSPILLNPFPVQSAESSIVSFTTTLFSIHVSDLAVSSALLYSI</sequence>
<reference evidence="2 3" key="1">
    <citation type="journal article" date="2019" name="Commun. Biol.">
        <title>The bagworm genome reveals a unique fibroin gene that provides high tensile strength.</title>
        <authorList>
            <person name="Kono N."/>
            <person name="Nakamura H."/>
            <person name="Ohtoshi R."/>
            <person name="Tomita M."/>
            <person name="Numata K."/>
            <person name="Arakawa K."/>
        </authorList>
    </citation>
    <scope>NUCLEOTIDE SEQUENCE [LARGE SCALE GENOMIC DNA]</scope>
</reference>
<protein>
    <recommendedName>
        <fullName evidence="4">Mariner Mos1 transposase</fullName>
    </recommendedName>
</protein>
<evidence type="ECO:0000256" key="1">
    <source>
        <dbReference type="SAM" id="MobiDB-lite"/>
    </source>
</evidence>
<dbReference type="InterPro" id="IPR036397">
    <property type="entry name" value="RNaseH_sf"/>
</dbReference>
<dbReference type="Proteomes" id="UP000299102">
    <property type="component" value="Unassembled WGS sequence"/>
</dbReference>
<feature type="compositionally biased region" description="Basic and acidic residues" evidence="1">
    <location>
        <begin position="187"/>
        <end position="217"/>
    </location>
</feature>
<evidence type="ECO:0000313" key="3">
    <source>
        <dbReference type="Proteomes" id="UP000299102"/>
    </source>
</evidence>
<evidence type="ECO:0008006" key="4">
    <source>
        <dbReference type="Google" id="ProtNLM"/>
    </source>
</evidence>
<proteinExistence type="predicted"/>
<dbReference type="GO" id="GO:0003676">
    <property type="term" value="F:nucleic acid binding"/>
    <property type="evidence" value="ECO:0007669"/>
    <property type="project" value="InterPro"/>
</dbReference>
<organism evidence="2 3">
    <name type="scientific">Eumeta variegata</name>
    <name type="common">Bagworm moth</name>
    <name type="synonym">Eumeta japonica</name>
    <dbReference type="NCBI Taxonomy" id="151549"/>
    <lineage>
        <taxon>Eukaryota</taxon>
        <taxon>Metazoa</taxon>
        <taxon>Ecdysozoa</taxon>
        <taxon>Arthropoda</taxon>
        <taxon>Hexapoda</taxon>
        <taxon>Insecta</taxon>
        <taxon>Pterygota</taxon>
        <taxon>Neoptera</taxon>
        <taxon>Endopterygota</taxon>
        <taxon>Lepidoptera</taxon>
        <taxon>Glossata</taxon>
        <taxon>Ditrysia</taxon>
        <taxon>Tineoidea</taxon>
        <taxon>Psychidae</taxon>
        <taxon>Oiketicinae</taxon>
        <taxon>Eumeta</taxon>
    </lineage>
</organism>
<dbReference type="AlphaFoldDB" id="A0A4C1U1B3"/>
<keyword evidence="3" id="KW-1185">Reference proteome</keyword>
<gene>
    <name evidence="2" type="ORF">EVAR_13796_1</name>
</gene>
<accession>A0A4C1U1B3</accession>
<feature type="region of interest" description="Disordered" evidence="1">
    <location>
        <begin position="167"/>
        <end position="217"/>
    </location>
</feature>
<comment type="caution">
    <text evidence="2">The sequence shown here is derived from an EMBL/GenBank/DDBJ whole genome shotgun (WGS) entry which is preliminary data.</text>
</comment>